<gene>
    <name evidence="2" type="ORF">PanWU01x14_355870</name>
</gene>
<sequence length="59" mass="6778">FWRMKRSKRRSGLDEIGHLPKAKRRSLNVGKLSQATKNEVGPPKRRVVRLRGKTIGRGI</sequence>
<evidence type="ECO:0000313" key="2">
    <source>
        <dbReference type="EMBL" id="PON33043.1"/>
    </source>
</evidence>
<feature type="non-terminal residue" evidence="2">
    <location>
        <position position="1"/>
    </location>
</feature>
<evidence type="ECO:0000256" key="1">
    <source>
        <dbReference type="SAM" id="MobiDB-lite"/>
    </source>
</evidence>
<name>A0A2P5A935_PARAD</name>
<feature type="region of interest" description="Disordered" evidence="1">
    <location>
        <begin position="1"/>
        <end position="43"/>
    </location>
</feature>
<reference evidence="3" key="1">
    <citation type="submission" date="2016-06" db="EMBL/GenBank/DDBJ databases">
        <title>Parallel loss of symbiosis genes in relatives of nitrogen-fixing non-legume Parasponia.</title>
        <authorList>
            <person name="Van Velzen R."/>
            <person name="Holmer R."/>
            <person name="Bu F."/>
            <person name="Rutten L."/>
            <person name="Van Zeijl A."/>
            <person name="Liu W."/>
            <person name="Santuari L."/>
            <person name="Cao Q."/>
            <person name="Sharma T."/>
            <person name="Shen D."/>
            <person name="Roswanjaya Y."/>
            <person name="Wardhani T."/>
            <person name="Kalhor M.S."/>
            <person name="Jansen J."/>
            <person name="Van den Hoogen J."/>
            <person name="Gungor B."/>
            <person name="Hartog M."/>
            <person name="Hontelez J."/>
            <person name="Verver J."/>
            <person name="Yang W.-C."/>
            <person name="Schijlen E."/>
            <person name="Repin R."/>
            <person name="Schilthuizen M."/>
            <person name="Schranz E."/>
            <person name="Heidstra R."/>
            <person name="Miyata K."/>
            <person name="Fedorova E."/>
            <person name="Kohlen W."/>
            <person name="Bisseling T."/>
            <person name="Smit S."/>
            <person name="Geurts R."/>
        </authorList>
    </citation>
    <scope>NUCLEOTIDE SEQUENCE [LARGE SCALE GENOMIC DNA]</scope>
    <source>
        <strain evidence="3">cv. WU1-14</strain>
    </source>
</reference>
<proteinExistence type="predicted"/>
<organism evidence="2 3">
    <name type="scientific">Parasponia andersonii</name>
    <name type="common">Sponia andersonii</name>
    <dbReference type="NCBI Taxonomy" id="3476"/>
    <lineage>
        <taxon>Eukaryota</taxon>
        <taxon>Viridiplantae</taxon>
        <taxon>Streptophyta</taxon>
        <taxon>Embryophyta</taxon>
        <taxon>Tracheophyta</taxon>
        <taxon>Spermatophyta</taxon>
        <taxon>Magnoliopsida</taxon>
        <taxon>eudicotyledons</taxon>
        <taxon>Gunneridae</taxon>
        <taxon>Pentapetalae</taxon>
        <taxon>rosids</taxon>
        <taxon>fabids</taxon>
        <taxon>Rosales</taxon>
        <taxon>Cannabaceae</taxon>
        <taxon>Parasponia</taxon>
    </lineage>
</organism>
<accession>A0A2P5A935</accession>
<protein>
    <recommendedName>
        <fullName evidence="4">Ribosomal protein</fullName>
    </recommendedName>
</protein>
<comment type="caution">
    <text evidence="2">The sequence shown here is derived from an EMBL/GenBank/DDBJ whole genome shotgun (WGS) entry which is preliminary data.</text>
</comment>
<evidence type="ECO:0000313" key="3">
    <source>
        <dbReference type="Proteomes" id="UP000237105"/>
    </source>
</evidence>
<feature type="compositionally biased region" description="Basic residues" evidence="1">
    <location>
        <begin position="1"/>
        <end position="10"/>
    </location>
</feature>
<dbReference type="AlphaFoldDB" id="A0A2P5A935"/>
<dbReference type="Proteomes" id="UP000237105">
    <property type="component" value="Unassembled WGS sequence"/>
</dbReference>
<keyword evidence="3" id="KW-1185">Reference proteome</keyword>
<dbReference type="EMBL" id="JXTB01000760">
    <property type="protein sequence ID" value="PON33043.1"/>
    <property type="molecule type" value="Genomic_DNA"/>
</dbReference>
<evidence type="ECO:0008006" key="4">
    <source>
        <dbReference type="Google" id="ProtNLM"/>
    </source>
</evidence>